<keyword evidence="7" id="KW-1185">Reference proteome</keyword>
<keyword evidence="4 5" id="KW-0067">ATP-binding</keyword>
<dbReference type="EMBL" id="CP006681">
    <property type="protein sequence ID" value="AHI52529.1"/>
    <property type="molecule type" value="Genomic_DNA"/>
</dbReference>
<dbReference type="PATRIC" id="fig|1276246.3.peg.187"/>
<feature type="binding site" evidence="5">
    <location>
        <begin position="51"/>
        <end position="58"/>
    </location>
    <ligand>
        <name>ATP</name>
        <dbReference type="ChEBI" id="CHEBI:30616"/>
    </ligand>
</feature>
<comment type="catalytic activity">
    <reaction evidence="5">
        <text>(6S)-5,6,7,8-tetrahydrofolate + formate + ATP = (6R)-10-formyltetrahydrofolate + ADP + phosphate</text>
        <dbReference type="Rhea" id="RHEA:20221"/>
        <dbReference type="ChEBI" id="CHEBI:15740"/>
        <dbReference type="ChEBI" id="CHEBI:30616"/>
        <dbReference type="ChEBI" id="CHEBI:43474"/>
        <dbReference type="ChEBI" id="CHEBI:57453"/>
        <dbReference type="ChEBI" id="CHEBI:195366"/>
        <dbReference type="ChEBI" id="CHEBI:456216"/>
        <dbReference type="EC" id="6.3.4.3"/>
    </reaction>
</comment>
<evidence type="ECO:0000256" key="4">
    <source>
        <dbReference type="ARBA" id="ARBA00022840"/>
    </source>
</evidence>
<accession>W6AFP6</accession>
<dbReference type="OrthoDB" id="9761733at2"/>
<dbReference type="InterPro" id="IPR027417">
    <property type="entry name" value="P-loop_NTPase"/>
</dbReference>
<dbReference type="HOGENOM" id="CLU_003601_3_3_14"/>
<sequence>MEKIIEQLEKLNIKKEDYEFYGKNIAKINYKNYMNKTRSGKLILMTSINPTPAGEGKTTTAIGLADGLNYIGKKAILALREPSLGPVFGRKGTATGGGESEVTPVDKINLHFTGDIHAISTANNLIAASIDNVIYWKNELNIDPNKIVWKRCMDLNDRSLRQIEIKITKDISRKEEFTITAASNMMTILSLAKDEEDLRLRLENSLIAYDKQGKEIYLKSLNITGAVMALLVEAIKPNFVLTKYNSPTLVHCGPFANIATGTNSIISTQLALRLGDYTIVESGFGSDLGFEKYINVINQQNDLIPDCVVMVVTLRALNLHNDFDLNFDHLEKHLKHVSQYQLNMVVAINYIDGDSEKQLQQLQQWLTQNGYQWEMNEAYIKGASGAQKLAQKVVEVCQNSFEFKPLIEVNDSIKDKITKITKNFYYLDQVNYSKEAQIQIEQISKSQYKDLPLCMVKSHSALDGNEKNLENYIMNIEEVRINSGARFILVFTNNVMSMPGLAKYSNANDIDFIEGKITGLK</sequence>
<name>W6AFP6_9MOLU</name>
<gene>
    <name evidence="5 6" type="primary">fhs</name>
    <name evidence="6" type="ORF">SCULI_v1c01880</name>
</gene>
<keyword evidence="1 5" id="KW-0554">One-carbon metabolism</keyword>
<dbReference type="HAMAP" id="MF_01543">
    <property type="entry name" value="FTHFS"/>
    <property type="match status" value="1"/>
</dbReference>
<dbReference type="Gene3D" id="3.40.50.300">
    <property type="entry name" value="P-loop containing nucleotide triphosphate hydrolases"/>
    <property type="match status" value="1"/>
</dbReference>
<evidence type="ECO:0000313" key="6">
    <source>
        <dbReference type="EMBL" id="AHI52529.1"/>
    </source>
</evidence>
<dbReference type="EC" id="6.3.4.3" evidence="5"/>
<dbReference type="UniPathway" id="UPA00193"/>
<reference evidence="6 7" key="1">
    <citation type="journal article" date="2014" name="Genome Biol. Evol.">
        <title>Molecular evolution of the substrate utilization strategies and putative virulence factors in mosquito-associated Spiroplasma species.</title>
        <authorList>
            <person name="Chang T.H."/>
            <person name="Lo W.S."/>
            <person name="Ku C."/>
            <person name="Chen L.L."/>
            <person name="Kuo C.H."/>
        </authorList>
    </citation>
    <scope>NUCLEOTIDE SEQUENCE [LARGE SCALE GENOMIC DNA]</scope>
    <source>
        <strain evidence="6">AES-1</strain>
    </source>
</reference>
<dbReference type="InterPro" id="IPR000559">
    <property type="entry name" value="Formate_THF_ligase"/>
</dbReference>
<dbReference type="STRING" id="1276246.SCULI_v1c01880"/>
<dbReference type="RefSeq" id="WP_038647991.1">
    <property type="nucleotide sequence ID" value="NZ_CP006681.1"/>
</dbReference>
<organism evidence="6 7">
    <name type="scientific">Spiroplasma culicicola AES-1</name>
    <dbReference type="NCBI Taxonomy" id="1276246"/>
    <lineage>
        <taxon>Bacteria</taxon>
        <taxon>Bacillati</taxon>
        <taxon>Mycoplasmatota</taxon>
        <taxon>Mollicutes</taxon>
        <taxon>Entomoplasmatales</taxon>
        <taxon>Spiroplasmataceae</taxon>
        <taxon>Spiroplasma</taxon>
    </lineage>
</organism>
<comment type="pathway">
    <text evidence="5">One-carbon metabolism; tetrahydrofolate interconversion.</text>
</comment>
<dbReference type="Proteomes" id="UP000019267">
    <property type="component" value="Chromosome"/>
</dbReference>
<evidence type="ECO:0000256" key="2">
    <source>
        <dbReference type="ARBA" id="ARBA00022598"/>
    </source>
</evidence>
<dbReference type="GO" id="GO:0005524">
    <property type="term" value="F:ATP binding"/>
    <property type="evidence" value="ECO:0007669"/>
    <property type="project" value="UniProtKB-UniRule"/>
</dbReference>
<evidence type="ECO:0000256" key="1">
    <source>
        <dbReference type="ARBA" id="ARBA00022563"/>
    </source>
</evidence>
<comment type="similarity">
    <text evidence="5">Belongs to the formate--tetrahydrofolate ligase family.</text>
</comment>
<keyword evidence="3 5" id="KW-0547">Nucleotide-binding</keyword>
<evidence type="ECO:0000256" key="3">
    <source>
        <dbReference type="ARBA" id="ARBA00022741"/>
    </source>
</evidence>
<proteinExistence type="inferred from homology"/>
<dbReference type="GO" id="GO:0035999">
    <property type="term" value="P:tetrahydrofolate interconversion"/>
    <property type="evidence" value="ECO:0007669"/>
    <property type="project" value="UniProtKB-UniRule"/>
</dbReference>
<keyword evidence="2 5" id="KW-0436">Ligase</keyword>
<dbReference type="SUPFAM" id="SSF52540">
    <property type="entry name" value="P-loop containing nucleoside triphosphate hydrolases"/>
    <property type="match status" value="1"/>
</dbReference>
<dbReference type="KEGG" id="scq:SCULI_v1c01880"/>
<dbReference type="Gene3D" id="3.30.1510.10">
    <property type="entry name" value="Domain 2, N(10)-formyltetrahydrofolate synthetase"/>
    <property type="match status" value="1"/>
</dbReference>
<evidence type="ECO:0000256" key="5">
    <source>
        <dbReference type="HAMAP-Rule" id="MF_01543"/>
    </source>
</evidence>
<dbReference type="GO" id="GO:0004329">
    <property type="term" value="F:formate-tetrahydrofolate ligase activity"/>
    <property type="evidence" value="ECO:0007669"/>
    <property type="project" value="UniProtKB-UniRule"/>
</dbReference>
<dbReference type="eggNOG" id="COG2759">
    <property type="taxonomic scope" value="Bacteria"/>
</dbReference>
<dbReference type="Gene3D" id="3.10.410.10">
    <property type="entry name" value="Formyltetrahydrofolate synthetase, domain 3"/>
    <property type="match status" value="1"/>
</dbReference>
<protein>
    <recommendedName>
        <fullName evidence="5">Formate--tetrahydrofolate ligase</fullName>
        <ecNumber evidence="5">6.3.4.3</ecNumber>
    </recommendedName>
    <alternativeName>
        <fullName evidence="5">Formyltetrahydrofolate synthetase</fullName>
        <shortName evidence="5">FHS</shortName>
        <shortName evidence="5">FTHFS</shortName>
    </alternativeName>
</protein>
<dbReference type="Pfam" id="PF01268">
    <property type="entry name" value="FTHFS"/>
    <property type="match status" value="1"/>
</dbReference>
<evidence type="ECO:0000313" key="7">
    <source>
        <dbReference type="Proteomes" id="UP000019267"/>
    </source>
</evidence>
<dbReference type="AlphaFoldDB" id="W6AFP6"/>